<dbReference type="EMBL" id="CP016804">
    <property type="protein sequence ID" value="APE96163.1"/>
    <property type="molecule type" value="Genomic_DNA"/>
</dbReference>
<keyword evidence="2" id="KW-1003">Cell membrane</keyword>
<keyword evidence="11" id="KW-1185">Reference proteome</keyword>
<feature type="transmembrane region" description="Helical" evidence="6">
    <location>
        <begin position="168"/>
        <end position="187"/>
    </location>
</feature>
<accession>A0A1J1AED1</accession>
<dbReference type="Pfam" id="PF01292">
    <property type="entry name" value="Ni_hydr_CYTB"/>
    <property type="match status" value="1"/>
</dbReference>
<sequence length="316" mass="33889">MSTMTGESTLTRFTDVQVYAHGLLALSILLLWVTGLPITFHDPFAWLMTIVGYDNVVLVHVAAGAVLILTSVFYLVYGLLGMVGGVTTLSNILPGLGDIREAIEHMKYLAGRRGQPASGKYTFLQKAEVWIIVAETTVMIATGVILYAGTLNGASPAPAFLITRDIHAIVAVTMLVGVTFHLFMTHAKEFPLDRSMFTGNVTLGRACDEWEGWVETSVGYFDVSCSEETHTTALTTSVIVGMILFGVVWTGIILEYVLSPVPTGGLSVAQDVAPNAMPGGVLGTIYAIGLNIAMLVVFAAIVALAYGFYDRWTVAE</sequence>
<dbReference type="KEGG" id="halh:HTSR_1658"/>
<dbReference type="Proteomes" id="UP000186165">
    <property type="component" value="Chromosome"/>
</dbReference>
<dbReference type="EMBL" id="CP016070">
    <property type="protein sequence ID" value="AOW80828.1"/>
    <property type="molecule type" value="Genomic_DNA"/>
</dbReference>
<gene>
    <name evidence="9" type="ORF">HSR6_1726</name>
    <name evidence="8" type="ORF">HTSR_1658</name>
</gene>
<protein>
    <submittedName>
        <fullName evidence="8">Cytochrome b subunit of formate dehydrogenase</fullName>
    </submittedName>
</protein>
<dbReference type="PANTHER" id="PTHR30485:SF0">
    <property type="entry name" value="NI_FE-HYDROGENASE 1 B-TYPE CYTOCHROME SUBUNIT-RELATED"/>
    <property type="match status" value="1"/>
</dbReference>
<dbReference type="GO" id="GO:0022904">
    <property type="term" value="P:respiratory electron transport chain"/>
    <property type="evidence" value="ECO:0007669"/>
    <property type="project" value="InterPro"/>
</dbReference>
<dbReference type="KEGG" id="hhsr:HSR6_1726"/>
<feature type="transmembrane region" description="Helical" evidence="6">
    <location>
        <begin position="238"/>
        <end position="258"/>
    </location>
</feature>
<evidence type="ECO:0000256" key="1">
    <source>
        <dbReference type="ARBA" id="ARBA00004651"/>
    </source>
</evidence>
<evidence type="ECO:0000313" key="10">
    <source>
        <dbReference type="Proteomes" id="UP000185608"/>
    </source>
</evidence>
<dbReference type="STRING" id="1873524.HSR6_1726"/>
<reference evidence="11" key="2">
    <citation type="submission" date="2016-08" db="EMBL/GenBank/DDBJ databases">
        <title>Discovery of first anaerobic lithoheterotrophic haloarchae widely represented in hypersaline habitats.</title>
        <authorList>
            <person name="Sorokin D.Y."/>
            <person name="Kublanov I.V."/>
            <person name="Roman P."/>
            <person name="Sinninghe Damste J.S."/>
            <person name="Golyshin P.N."/>
            <person name="Rojo D."/>
            <person name="Ciordia S."/>
            <person name="Mena Md.C."/>
            <person name="Ferrer M."/>
            <person name="Smedile F."/>
            <person name="Messina E."/>
            <person name="La Cono V."/>
            <person name="Yakimov M.M."/>
        </authorList>
    </citation>
    <scope>NUCLEOTIDE SEQUENCE [LARGE SCALE GENOMIC DNA]</scope>
    <source>
        <strain evidence="11">HSR6</strain>
    </source>
</reference>
<dbReference type="InterPro" id="IPR016174">
    <property type="entry name" value="Di-haem_cyt_TM"/>
</dbReference>
<reference evidence="9" key="3">
    <citation type="journal article" date="2017" name="ISME J.">
        <title>Discovery of anaerobic lithoheterotrophic haloarchaea, ubiquitous in hypersaline habitats.</title>
        <authorList>
            <person name="Sorokin D.Y."/>
            <person name="Messina E."/>
            <person name="Smedile F."/>
            <person name="Roman P."/>
            <person name="Damste J.S.S."/>
            <person name="Ciordia S."/>
            <person name="Mena M.C."/>
            <person name="Ferrer M."/>
            <person name="Golyshin P.N."/>
            <person name="Kublanov I.V."/>
            <person name="Samarov N.I."/>
            <person name="Toshchakov S.V."/>
            <person name="La Cono V."/>
            <person name="Yakimov M.M."/>
        </authorList>
    </citation>
    <scope>NUCLEOTIDE SEQUENCE</scope>
    <source>
        <strain evidence="9">HSR6</strain>
    </source>
</reference>
<dbReference type="AlphaFoldDB" id="A0A1D8S665"/>
<feature type="transmembrane region" description="Helical" evidence="6">
    <location>
        <begin position="58"/>
        <end position="80"/>
    </location>
</feature>
<feature type="transmembrane region" description="Helical" evidence="6">
    <location>
        <begin position="18"/>
        <end position="38"/>
    </location>
</feature>
<dbReference type="OrthoDB" id="351054at2157"/>
<reference evidence="8 10" key="1">
    <citation type="submission" date="2016-06" db="EMBL/GenBank/DDBJ databases">
        <title>Discovery of anaerobic lithoheterotrophic haloarchaeon capable of sulfur respiration by hydrogen and formate.</title>
        <authorList>
            <person name="Sorokin D.Y."/>
            <person name="Kublanov I.V."/>
            <person name="Roman P."/>
            <person name="Sinninghe Damste J.S."/>
            <person name="Golyshin P.N."/>
            <person name="Rojo D."/>
            <person name="Ciordia S."/>
            <person name="Mena Md.C."/>
            <person name="Ferrer M."/>
            <person name="Smedile F."/>
            <person name="Messina E."/>
            <person name="La Cono V."/>
            <person name="Yakimov M.M."/>
        </authorList>
    </citation>
    <scope>NUCLEOTIDE SEQUENCE [LARGE SCALE GENOMIC DNA]</scope>
    <source>
        <strain evidence="8 10">HTSR1</strain>
    </source>
</reference>
<organism evidence="8 10">
    <name type="scientific">Halodesulfurarchaeum formicicum</name>
    <dbReference type="NCBI Taxonomy" id="1873524"/>
    <lineage>
        <taxon>Archaea</taxon>
        <taxon>Methanobacteriati</taxon>
        <taxon>Methanobacteriota</taxon>
        <taxon>Stenosarchaea group</taxon>
        <taxon>Halobacteria</taxon>
        <taxon>Halobacteriales</taxon>
        <taxon>Halobacteriaceae</taxon>
        <taxon>Halodesulfurarchaeum</taxon>
    </lineage>
</organism>
<dbReference type="RefSeq" id="WP_070365492.1">
    <property type="nucleotide sequence ID" value="NZ_CP016070.1"/>
</dbReference>
<dbReference type="SUPFAM" id="SSF81342">
    <property type="entry name" value="Transmembrane di-heme cytochromes"/>
    <property type="match status" value="1"/>
</dbReference>
<evidence type="ECO:0000256" key="2">
    <source>
        <dbReference type="ARBA" id="ARBA00022475"/>
    </source>
</evidence>
<feature type="domain" description="Cytochrome b561 bacterial/Ni-hydrogenase" evidence="7">
    <location>
        <begin position="14"/>
        <end position="199"/>
    </location>
</feature>
<dbReference type="InterPro" id="IPR011577">
    <property type="entry name" value="Cyt_b561_bac/Ni-Hgenase"/>
</dbReference>
<evidence type="ECO:0000256" key="6">
    <source>
        <dbReference type="SAM" id="Phobius"/>
    </source>
</evidence>
<evidence type="ECO:0000313" key="9">
    <source>
        <dbReference type="EMBL" id="APE96163.1"/>
    </source>
</evidence>
<name>A0A1D8S665_9EURY</name>
<keyword evidence="4 6" id="KW-1133">Transmembrane helix</keyword>
<feature type="transmembrane region" description="Helical" evidence="6">
    <location>
        <begin position="129"/>
        <end position="148"/>
    </location>
</feature>
<dbReference type="Gene3D" id="1.20.950.20">
    <property type="entry name" value="Transmembrane di-heme cytochromes, Chain C"/>
    <property type="match status" value="1"/>
</dbReference>
<evidence type="ECO:0000313" key="11">
    <source>
        <dbReference type="Proteomes" id="UP000186165"/>
    </source>
</evidence>
<dbReference type="GeneID" id="30418255"/>
<dbReference type="GO" id="GO:0009055">
    <property type="term" value="F:electron transfer activity"/>
    <property type="evidence" value="ECO:0007669"/>
    <property type="project" value="InterPro"/>
</dbReference>
<comment type="subcellular location">
    <subcellularLocation>
        <location evidence="1">Cell membrane</location>
        <topology evidence="1">Multi-pass membrane protein</topology>
    </subcellularLocation>
</comment>
<dbReference type="GO" id="GO:0020037">
    <property type="term" value="F:heme binding"/>
    <property type="evidence" value="ECO:0007669"/>
    <property type="project" value="TreeGrafter"/>
</dbReference>
<evidence type="ECO:0000259" key="7">
    <source>
        <dbReference type="Pfam" id="PF01292"/>
    </source>
</evidence>
<feature type="transmembrane region" description="Helical" evidence="6">
    <location>
        <begin position="285"/>
        <end position="309"/>
    </location>
</feature>
<evidence type="ECO:0000313" key="8">
    <source>
        <dbReference type="EMBL" id="AOW80828.1"/>
    </source>
</evidence>
<keyword evidence="3 6" id="KW-0812">Transmembrane</keyword>
<dbReference type="GO" id="GO:0005886">
    <property type="term" value="C:plasma membrane"/>
    <property type="evidence" value="ECO:0007669"/>
    <property type="project" value="UniProtKB-SubCell"/>
</dbReference>
<keyword evidence="5 6" id="KW-0472">Membrane</keyword>
<proteinExistence type="predicted"/>
<accession>A0A1D8S665</accession>
<evidence type="ECO:0000256" key="5">
    <source>
        <dbReference type="ARBA" id="ARBA00023136"/>
    </source>
</evidence>
<dbReference type="PANTHER" id="PTHR30485">
    <property type="entry name" value="NI/FE-HYDROGENASE 1 B-TYPE CYTOCHROME SUBUNIT"/>
    <property type="match status" value="1"/>
</dbReference>
<dbReference type="Proteomes" id="UP000185608">
    <property type="component" value="Chromosome"/>
</dbReference>
<evidence type="ECO:0000256" key="4">
    <source>
        <dbReference type="ARBA" id="ARBA00022989"/>
    </source>
</evidence>
<dbReference type="InterPro" id="IPR051542">
    <property type="entry name" value="Hydrogenase_cytochrome"/>
</dbReference>
<evidence type="ECO:0000256" key="3">
    <source>
        <dbReference type="ARBA" id="ARBA00022692"/>
    </source>
</evidence>